<sequence length="223" mass="24712">MNCWEVLGIEPTGDHARIRAAYERQEKFASGEELERLRRAFKEATGGEPQTDNSPSDAGNERQPQVAEPPAAVRREDQELYASERQVVREVVIQVRALLNDSSRSKDAQIWKAILGEPPADQPHVRKEIADALEPQVRPMAENGSFPAPVVQFLAGWFDWYSLRDAHAHDADEDDMEAEKSAGDQEPQEELPPQMVNFWPAVIGWIVGLAVLATLFSGMGGGG</sequence>
<feature type="region of interest" description="Disordered" evidence="1">
    <location>
        <begin position="170"/>
        <end position="190"/>
    </location>
</feature>
<dbReference type="Proteomes" id="UP000193100">
    <property type="component" value="Chromosome"/>
</dbReference>
<feature type="region of interest" description="Disordered" evidence="1">
    <location>
        <begin position="38"/>
        <end position="74"/>
    </location>
</feature>
<feature type="transmembrane region" description="Helical" evidence="2">
    <location>
        <begin position="198"/>
        <end position="218"/>
    </location>
</feature>
<reference evidence="3 4" key="1">
    <citation type="submission" date="2017-04" db="EMBL/GenBank/DDBJ databases">
        <title>Genome Sequence of Marinobacter salarius strain SMR5 Isolated from a culture of the Diatom Skeletonema marinoi.</title>
        <authorList>
            <person name="Topel M."/>
            <person name="Pinder M.I.M."/>
            <person name="Johansson O.N."/>
            <person name="Kourtchenko O."/>
            <person name="Godhe A."/>
            <person name="Clarke A.K."/>
        </authorList>
    </citation>
    <scope>NUCLEOTIDE SEQUENCE [LARGE SCALE GENOMIC DNA]</scope>
    <source>
        <strain evidence="3 4">SMR5</strain>
    </source>
</reference>
<evidence type="ECO:0000313" key="3">
    <source>
        <dbReference type="EMBL" id="ARM84345.1"/>
    </source>
</evidence>
<keyword evidence="2" id="KW-1133">Transmembrane helix</keyword>
<dbReference type="RefSeq" id="WP_085680753.1">
    <property type="nucleotide sequence ID" value="NZ_CP020931.1"/>
</dbReference>
<dbReference type="GeneID" id="77256216"/>
<gene>
    <name evidence="3" type="ORF">MARSALSMR5_02272</name>
</gene>
<organism evidence="3 4">
    <name type="scientific">Marinobacter salarius</name>
    <dbReference type="NCBI Taxonomy" id="1420917"/>
    <lineage>
        <taxon>Bacteria</taxon>
        <taxon>Pseudomonadati</taxon>
        <taxon>Pseudomonadota</taxon>
        <taxon>Gammaproteobacteria</taxon>
        <taxon>Pseudomonadales</taxon>
        <taxon>Marinobacteraceae</taxon>
        <taxon>Marinobacter</taxon>
    </lineage>
</organism>
<evidence type="ECO:0000256" key="1">
    <source>
        <dbReference type="SAM" id="MobiDB-lite"/>
    </source>
</evidence>
<evidence type="ECO:0000256" key="2">
    <source>
        <dbReference type="SAM" id="Phobius"/>
    </source>
</evidence>
<proteinExistence type="predicted"/>
<evidence type="ECO:0000313" key="4">
    <source>
        <dbReference type="Proteomes" id="UP000193100"/>
    </source>
</evidence>
<dbReference type="AlphaFoldDB" id="A0A1W6KA72"/>
<accession>A0A1W6KA72</accession>
<dbReference type="STRING" id="1420917.AU15_15815"/>
<keyword evidence="2" id="KW-0812">Transmembrane</keyword>
<protein>
    <submittedName>
        <fullName evidence="3">Molecular chaperone DnaJ</fullName>
    </submittedName>
</protein>
<name>A0A1W6KA72_9GAMM</name>
<feature type="compositionally biased region" description="Polar residues" evidence="1">
    <location>
        <begin position="48"/>
        <end position="57"/>
    </location>
</feature>
<dbReference type="EMBL" id="CP020931">
    <property type="protein sequence ID" value="ARM84345.1"/>
    <property type="molecule type" value="Genomic_DNA"/>
</dbReference>
<keyword evidence="2" id="KW-0472">Membrane</keyword>